<dbReference type="PANTHER" id="PTHR21180:SF32">
    <property type="entry name" value="ENDONUCLEASE_EXONUCLEASE_PHOSPHATASE FAMILY DOMAIN-CONTAINING PROTEIN 1"/>
    <property type="match status" value="1"/>
</dbReference>
<accession>A0A7D9N2M1</accession>
<dbReference type="Pfam" id="PF12836">
    <property type="entry name" value="HHH_3"/>
    <property type="match status" value="1"/>
</dbReference>
<gene>
    <name evidence="2" type="primary">comEA</name>
    <name evidence="2" type="ORF">PSI9734_00633</name>
</gene>
<dbReference type="InterPro" id="IPR004509">
    <property type="entry name" value="Competence_ComEA_HhH"/>
</dbReference>
<dbReference type="Proteomes" id="UP000481517">
    <property type="component" value="Unassembled WGS sequence"/>
</dbReference>
<dbReference type="SUPFAM" id="SSF47781">
    <property type="entry name" value="RuvA domain 2-like"/>
    <property type="match status" value="1"/>
</dbReference>
<dbReference type="AlphaFoldDB" id="A0A7D9N2M1"/>
<dbReference type="NCBIfam" id="TIGR00426">
    <property type="entry name" value="competence protein ComEA helix-hairpin-helix repeat region"/>
    <property type="match status" value="1"/>
</dbReference>
<feature type="signal peptide" evidence="1">
    <location>
        <begin position="1"/>
        <end position="22"/>
    </location>
</feature>
<evidence type="ECO:0000313" key="2">
    <source>
        <dbReference type="EMBL" id="CAB0150065.1"/>
    </source>
</evidence>
<protein>
    <submittedName>
        <fullName evidence="2">ComE operon protein 1</fullName>
    </submittedName>
</protein>
<keyword evidence="3" id="KW-1185">Reference proteome</keyword>
<dbReference type="PANTHER" id="PTHR21180">
    <property type="entry name" value="ENDONUCLEASE/EXONUCLEASE/PHOSPHATASE FAMILY DOMAIN-CONTAINING PROTEIN 1"/>
    <property type="match status" value="1"/>
</dbReference>
<proteinExistence type="predicted"/>
<evidence type="ECO:0000313" key="3">
    <source>
        <dbReference type="Proteomes" id="UP000481517"/>
    </source>
</evidence>
<dbReference type="Gene3D" id="1.10.150.280">
    <property type="entry name" value="AF1531-like domain"/>
    <property type="match status" value="1"/>
</dbReference>
<sequence>MLRKTLVTAVLMGAALLPLAHALPTTQPTQQSSAQPSVMKVNLNTASAAELSMALTGVGQKRAEAIVALREQLGSFSDINQLMQIKGIGPRLLELNKERLEL</sequence>
<dbReference type="InterPro" id="IPR051675">
    <property type="entry name" value="Endo/Exo/Phosphatase_dom_1"/>
</dbReference>
<organism evidence="2 3">
    <name type="scientific">Pseudidiomarina piscicola</name>
    <dbReference type="NCBI Taxonomy" id="2614830"/>
    <lineage>
        <taxon>Bacteria</taxon>
        <taxon>Pseudomonadati</taxon>
        <taxon>Pseudomonadota</taxon>
        <taxon>Gammaproteobacteria</taxon>
        <taxon>Alteromonadales</taxon>
        <taxon>Idiomarinaceae</taxon>
        <taxon>Pseudidiomarina</taxon>
    </lineage>
</organism>
<reference evidence="2 3" key="1">
    <citation type="submission" date="2020-02" db="EMBL/GenBank/DDBJ databases">
        <authorList>
            <person name="Rodrigo-Torres L."/>
            <person name="Arahal R. D."/>
            <person name="Lucena T."/>
        </authorList>
    </citation>
    <scope>NUCLEOTIDE SEQUENCE [LARGE SCALE GENOMIC DNA]</scope>
    <source>
        <strain evidence="2 3">CECT 9734</strain>
    </source>
</reference>
<dbReference type="GO" id="GO:0015627">
    <property type="term" value="C:type II protein secretion system complex"/>
    <property type="evidence" value="ECO:0007669"/>
    <property type="project" value="TreeGrafter"/>
</dbReference>
<dbReference type="RefSeq" id="WP_173919643.1">
    <property type="nucleotide sequence ID" value="NZ_CADCXY010000001.1"/>
</dbReference>
<keyword evidence="1" id="KW-0732">Signal</keyword>
<dbReference type="GO" id="GO:0015628">
    <property type="term" value="P:protein secretion by the type II secretion system"/>
    <property type="evidence" value="ECO:0007669"/>
    <property type="project" value="TreeGrafter"/>
</dbReference>
<evidence type="ECO:0000256" key="1">
    <source>
        <dbReference type="SAM" id="SignalP"/>
    </source>
</evidence>
<dbReference type="InterPro" id="IPR010994">
    <property type="entry name" value="RuvA_2-like"/>
</dbReference>
<dbReference type="EMBL" id="CADCXY010000001">
    <property type="protein sequence ID" value="CAB0150065.1"/>
    <property type="molecule type" value="Genomic_DNA"/>
</dbReference>
<name>A0A7D9N2M1_9GAMM</name>
<feature type="chain" id="PRO_5028979989" evidence="1">
    <location>
        <begin position="23"/>
        <end position="102"/>
    </location>
</feature>